<evidence type="ECO:0000259" key="2">
    <source>
        <dbReference type="Pfam" id="PF13086"/>
    </source>
</evidence>
<keyword evidence="1" id="KW-0175">Coiled coil</keyword>
<dbReference type="Pfam" id="PF13087">
    <property type="entry name" value="AAA_12"/>
    <property type="match status" value="1"/>
</dbReference>
<evidence type="ECO:0000256" key="1">
    <source>
        <dbReference type="SAM" id="Coils"/>
    </source>
</evidence>
<dbReference type="Pfam" id="PF13195">
    <property type="entry name" value="DUF4011"/>
    <property type="match status" value="1"/>
</dbReference>
<feature type="coiled-coil region" evidence="1">
    <location>
        <begin position="853"/>
        <end position="880"/>
    </location>
</feature>
<feature type="domain" description="DNA2/NAM7 helicase-like C-terminal" evidence="3">
    <location>
        <begin position="1017"/>
        <end position="1187"/>
    </location>
</feature>
<name>A0ABQ3HZW5_9BACT</name>
<dbReference type="InterPro" id="IPR047187">
    <property type="entry name" value="SF1_C_Upf1"/>
</dbReference>
<gene>
    <name evidence="4" type="ORF">GCM10011340_02280</name>
</gene>
<evidence type="ECO:0000313" key="4">
    <source>
        <dbReference type="EMBL" id="GHE51652.1"/>
    </source>
</evidence>
<proteinExistence type="predicted"/>
<accession>A0ABQ3HZW5</accession>
<keyword evidence="5" id="KW-1185">Reference proteome</keyword>
<evidence type="ECO:0008006" key="6">
    <source>
        <dbReference type="Google" id="ProtNLM"/>
    </source>
</evidence>
<comment type="caution">
    <text evidence="4">The sequence shown here is derived from an EMBL/GenBank/DDBJ whole genome shotgun (WGS) entry which is preliminary data.</text>
</comment>
<dbReference type="PANTHER" id="PTHR10887">
    <property type="entry name" value="DNA2/NAM7 HELICASE FAMILY"/>
    <property type="match status" value="1"/>
</dbReference>
<evidence type="ECO:0000313" key="5">
    <source>
        <dbReference type="Proteomes" id="UP000658258"/>
    </source>
</evidence>
<dbReference type="InterPro" id="IPR041679">
    <property type="entry name" value="DNA2/NAM7-like_C"/>
</dbReference>
<protein>
    <recommendedName>
        <fullName evidence="6">DNA helicase I</fullName>
    </recommendedName>
</protein>
<dbReference type="CDD" id="cd18808">
    <property type="entry name" value="SF1_C_Upf1"/>
    <property type="match status" value="1"/>
</dbReference>
<reference evidence="5" key="1">
    <citation type="journal article" date="2019" name="Int. J. Syst. Evol. Microbiol.">
        <title>The Global Catalogue of Microorganisms (GCM) 10K type strain sequencing project: providing services to taxonomists for standard genome sequencing and annotation.</title>
        <authorList>
            <consortium name="The Broad Institute Genomics Platform"/>
            <consortium name="The Broad Institute Genome Sequencing Center for Infectious Disease"/>
            <person name="Wu L."/>
            <person name="Ma J."/>
        </authorList>
    </citation>
    <scope>NUCLEOTIDE SEQUENCE [LARGE SCALE GENOMIC DNA]</scope>
    <source>
        <strain evidence="5">CGMCC 1.15111</strain>
    </source>
</reference>
<evidence type="ECO:0000259" key="3">
    <source>
        <dbReference type="Pfam" id="PF13087"/>
    </source>
</evidence>
<dbReference type="InterPro" id="IPR041677">
    <property type="entry name" value="DNA2/NAM7_AAA_11"/>
</dbReference>
<dbReference type="InterPro" id="IPR027417">
    <property type="entry name" value="P-loop_NTPase"/>
</dbReference>
<feature type="domain" description="DNA2/NAM7 helicase helicase" evidence="2">
    <location>
        <begin position="301"/>
        <end position="419"/>
    </location>
</feature>
<dbReference type="EMBL" id="BNAG01000001">
    <property type="protein sequence ID" value="GHE51652.1"/>
    <property type="molecule type" value="Genomic_DNA"/>
</dbReference>
<dbReference type="Pfam" id="PF13086">
    <property type="entry name" value="AAA_11"/>
    <property type="match status" value="2"/>
</dbReference>
<dbReference type="RefSeq" id="WP_189628351.1">
    <property type="nucleotide sequence ID" value="NZ_BNAG01000001.1"/>
</dbReference>
<sequence length="1335" mass="155129">MKDILQSYLKRLTNLSGNNRSLLLLKLNVEQFIDLHDLDHVNGVPSWQIMEHLITRKSQVKLVPQSDARDELSNKIAARLKKLNRREKFLFEESGARDMYVGWPFVEGKFNDGTILRAPLCFFPVELQLEKDHWALSLKKDVNISFNKSLLLAFSHYNQIEVKEELVEHSFDDYDRHATTFKNQLYEQISASSIDIPFSREFYAEQLEPFPNKVKDQLEQTYDVGELSLKMQAVLGLFPQADSYLVPDYDFLLETNPYESLEQFFEDRVLRAETPDSANFDPETFFLSSVKEDETYTPFPLDAHQENALKAVKKGGSIVVQGPPGTGKSQLICNLVSDFIARGKKVLVVSQKRAALDVVYHRLKEHEIHEFAALVHDFKADRKDIYDKIARQIDRLQEYKRSNNNLDALQLDRQFRQASLTIEENVEQLEEYKAALFDNSECGLSVKELYLTSSPEAAHISMVQEYSDFHFKKLDKFLKKLELYFDYANELDSDEHPWSDRVSFAGFRASDLQEILSCLDEIPKEARAIARQVSEIIGEEVDYDACRTISENLERLREINAYLKNEEIYRLFRPMTAFPNAQTELLWLKNTRNLLNKCFEGNGVEQTIPANEIGEVQQILKQRSDAKNSAWKSFKWRFSKEKLRLARILVANGLRDDKAALRILTERIDNRLNLQHQLTKLRSVGWINSVPKTLSQEEINQWIDHLEMAVNGKLRFNSFANFNEYFKLNKLSAKEFRSKIKELRKALEPLPARRSRWNKYIEPPQIDRLLVDEDFLKALRKSVKRDFETLCELDKLRESFSDKELAIVDRLADLHLAHKKEVLQVFDNSLRLAWIDHIESKNPILRAVSTLKFDRLISELREAVEQKAEASNQILLQKARERTYEGIEFNRLNNMVTYRELLHQVTKKRKIWPVRRVINHFYQELFNLVPCWLASPESVSAIFPMESVFDLVIFDEASQCFAEKGLPAIYRGKQVVVAGDDQQLKPNDLYRVRWEDDSEEMALEVESLLELSRNFLMQVHLRGHYRSQSQELIQFSNEHFYQNKLTMLPHFDVANGTEPAIEYIKVKGRWEKQSNLEEASEVVEVVKSFLRKKTEYSLGVVTFNGVQQGLIIDLLEEEGLMDKGSLFVKNIENVQGDERDVIIFSTGYAPDANGKMNVQFGSLNQVGGENRLNVAITRARQKVVIVTSILPSQLKVEDTRNEGPKMLKAYLKYAKQVSDKEMDITLTIDKGFEQEWYLKNKLIALEGELPVKMKSDSVYADIALMRRNKYLGLIFTDDNSFYVSTSVKESFVYRPALLSAKAWPYRLMHSRDYWQNGTNVKDKISRFIELVDSVR</sequence>
<dbReference type="Gene3D" id="3.40.50.300">
    <property type="entry name" value="P-loop containing nucleotide triphosphate hydrolases"/>
    <property type="match status" value="3"/>
</dbReference>
<dbReference type="PANTHER" id="PTHR10887:SF530">
    <property type="entry name" value="SUPERFAMILY I DNA HELICASES"/>
    <property type="match status" value="1"/>
</dbReference>
<dbReference type="InterPro" id="IPR045055">
    <property type="entry name" value="DNA2/NAM7-like"/>
</dbReference>
<dbReference type="Proteomes" id="UP000658258">
    <property type="component" value="Unassembled WGS sequence"/>
</dbReference>
<feature type="domain" description="DNA2/NAM7 helicase helicase" evidence="2">
    <location>
        <begin position="858"/>
        <end position="986"/>
    </location>
</feature>
<dbReference type="SUPFAM" id="SSF52540">
    <property type="entry name" value="P-loop containing nucleoside triphosphate hydrolases"/>
    <property type="match status" value="1"/>
</dbReference>
<organism evidence="4 5">
    <name type="scientific">Roseivirga thermotolerans</name>
    <dbReference type="NCBI Taxonomy" id="1758176"/>
    <lineage>
        <taxon>Bacteria</taxon>
        <taxon>Pseudomonadati</taxon>
        <taxon>Bacteroidota</taxon>
        <taxon>Cytophagia</taxon>
        <taxon>Cytophagales</taxon>
        <taxon>Roseivirgaceae</taxon>
        <taxon>Roseivirga</taxon>
    </lineage>
</organism>
<dbReference type="InterPro" id="IPR025103">
    <property type="entry name" value="DUF4011"/>
</dbReference>